<keyword evidence="1" id="KW-1133">Transmembrane helix</keyword>
<dbReference type="HOGENOM" id="CLU_3249148_0_0_0"/>
<evidence type="ECO:0000313" key="2">
    <source>
        <dbReference type="EMBL" id="EPP35073.1"/>
    </source>
</evidence>
<protein>
    <submittedName>
        <fullName evidence="2">Putative membrane protein</fullName>
    </submittedName>
</protein>
<accession>S7J4B3</accession>
<dbReference type="Proteomes" id="UP000016200">
    <property type="component" value="Unassembled WGS sequence"/>
</dbReference>
<evidence type="ECO:0000313" key="3">
    <source>
        <dbReference type="Proteomes" id="UP000016200"/>
    </source>
</evidence>
<gene>
    <name evidence="2" type="ORF">CP10139811_0277</name>
</gene>
<reference evidence="2 3" key="1">
    <citation type="submission" date="2013-04" db="EMBL/GenBank/DDBJ databases">
        <title>Genome sequence of Chlamydia psittaci 10-1398/11.</title>
        <authorList>
            <person name="Huot-Creasy H."/>
            <person name="McCracken C.L."/>
            <person name="Humphries M."/>
            <person name="Sachse K."/>
            <person name="Laroucau K."/>
            <person name="Bavoil P."/>
            <person name="Myers G.S."/>
        </authorList>
    </citation>
    <scope>NUCLEOTIDE SEQUENCE [LARGE SCALE GENOMIC DNA]</scope>
    <source>
        <strain evidence="2 3">10_1398_11</strain>
    </source>
</reference>
<dbReference type="EMBL" id="ATNB01000114">
    <property type="protein sequence ID" value="EPP35073.1"/>
    <property type="molecule type" value="Genomic_DNA"/>
</dbReference>
<keyword evidence="1" id="KW-0812">Transmembrane</keyword>
<proteinExistence type="predicted"/>
<feature type="transmembrane region" description="Helical" evidence="1">
    <location>
        <begin position="13"/>
        <end position="34"/>
    </location>
</feature>
<keyword evidence="1" id="KW-0472">Membrane</keyword>
<evidence type="ECO:0000256" key="1">
    <source>
        <dbReference type="SAM" id="Phobius"/>
    </source>
</evidence>
<organism evidence="2 3">
    <name type="scientific">Chlamydia ibidis</name>
    <dbReference type="NCBI Taxonomy" id="1405396"/>
    <lineage>
        <taxon>Bacteria</taxon>
        <taxon>Pseudomonadati</taxon>
        <taxon>Chlamydiota</taxon>
        <taxon>Chlamydiia</taxon>
        <taxon>Chlamydiales</taxon>
        <taxon>Chlamydiaceae</taxon>
        <taxon>Chlamydia/Chlamydophila group</taxon>
        <taxon>Chlamydia</taxon>
    </lineage>
</organism>
<comment type="caution">
    <text evidence="2">The sequence shown here is derived from an EMBL/GenBank/DDBJ whole genome shotgun (WGS) entry which is preliminary data.</text>
</comment>
<dbReference type="PATRIC" id="fig|1238237.3.peg.441"/>
<sequence>MVLSGYVLGIHKYVFTPLLLGAALIALSLSVSCFRTSSRFSM</sequence>
<dbReference type="AlphaFoldDB" id="S7J4B3"/>
<name>S7J4B3_9CHLA</name>